<dbReference type="Pfam" id="PF00724">
    <property type="entry name" value="Oxidored_FMN"/>
    <property type="match status" value="1"/>
</dbReference>
<gene>
    <name evidence="7" type="ORF">NCCP1664_13100</name>
</gene>
<name>A0A5A7NPJ1_9MICC</name>
<evidence type="ECO:0000313" key="8">
    <source>
        <dbReference type="Proteomes" id="UP000325307"/>
    </source>
</evidence>
<sequence>MSLLFEPATLTAPAGHGLTLRNRAMLAPMCQYSVTARDGLPHDWHLVHLGARAAGGFGLVFTEATAVVPEGRISDQDTGIWNDLQRQAWGPVVGFIHSQGAAAGIQLAHAGGKASTYPWLPAHAASGSRGTMPYDEGGWQTLGPSETDIFGLASPREMTVAEIEASVQAWAAAAARADAAGFDVVQIHAAHGYLIHQFLSPLTNHRTDAYGGSYANRTRYVREVVAAVRAVWPAHKPLAVRLSGDDWVEGGWRVSDTVLLARELRELGVTLFDLSSAGIGPFHGPTGPGFQVPLAAAVKSALAGTDSFVTAVGLITAPAQAEHVLVSGQADGVSIGRAALVQPNWAAVAAAELGVAGDLVPRAPQYWRAAW</sequence>
<dbReference type="Gene3D" id="3.20.20.70">
    <property type="entry name" value="Aldolase class I"/>
    <property type="match status" value="1"/>
</dbReference>
<feature type="domain" description="NADH:flavin oxidoreductase/NADH oxidase N-terminal" evidence="6">
    <location>
        <begin position="4"/>
        <end position="349"/>
    </location>
</feature>
<dbReference type="EMBL" id="BKDJ01000005">
    <property type="protein sequence ID" value="GER22813.1"/>
    <property type="molecule type" value="Genomic_DNA"/>
</dbReference>
<dbReference type="CDD" id="cd02932">
    <property type="entry name" value="OYE_YqiM_FMN"/>
    <property type="match status" value="1"/>
</dbReference>
<dbReference type="GO" id="GO:0050661">
    <property type="term" value="F:NADP binding"/>
    <property type="evidence" value="ECO:0007669"/>
    <property type="project" value="InterPro"/>
</dbReference>
<protein>
    <submittedName>
        <fullName evidence="7">Oxidoreductase</fullName>
    </submittedName>
</protein>
<dbReference type="AlphaFoldDB" id="A0A5A7NPJ1"/>
<dbReference type="GO" id="GO:0003959">
    <property type="term" value="F:NADPH dehydrogenase activity"/>
    <property type="evidence" value="ECO:0007669"/>
    <property type="project" value="InterPro"/>
</dbReference>
<accession>A0A5A7NPJ1</accession>
<comment type="cofactor">
    <cofactor evidence="1">
        <name>FMN</name>
        <dbReference type="ChEBI" id="CHEBI:58210"/>
    </cofactor>
</comment>
<dbReference type="RefSeq" id="WP_149956435.1">
    <property type="nucleotide sequence ID" value="NZ_BKDJ01000005.1"/>
</dbReference>
<evidence type="ECO:0000256" key="3">
    <source>
        <dbReference type="ARBA" id="ARBA00022643"/>
    </source>
</evidence>
<dbReference type="Proteomes" id="UP000325307">
    <property type="component" value="Unassembled WGS sequence"/>
</dbReference>
<evidence type="ECO:0000313" key="7">
    <source>
        <dbReference type="EMBL" id="GER22813.1"/>
    </source>
</evidence>
<comment type="caution">
    <text evidence="7">The sequence shown here is derived from an EMBL/GenBank/DDBJ whole genome shotgun (WGS) entry which is preliminary data.</text>
</comment>
<proteinExistence type="predicted"/>
<keyword evidence="2" id="KW-0285">Flavoprotein</keyword>
<evidence type="ECO:0000256" key="5">
    <source>
        <dbReference type="ARBA" id="ARBA00023002"/>
    </source>
</evidence>
<evidence type="ECO:0000256" key="2">
    <source>
        <dbReference type="ARBA" id="ARBA00022630"/>
    </source>
</evidence>
<dbReference type="PANTHER" id="PTHR43303:SF4">
    <property type="entry name" value="NADPH DEHYDROGENASE C23G7.10C-RELATED"/>
    <property type="match status" value="1"/>
</dbReference>
<dbReference type="GO" id="GO:0010181">
    <property type="term" value="F:FMN binding"/>
    <property type="evidence" value="ECO:0007669"/>
    <property type="project" value="InterPro"/>
</dbReference>
<keyword evidence="5" id="KW-0560">Oxidoreductase</keyword>
<keyword evidence="8" id="KW-1185">Reference proteome</keyword>
<dbReference type="SUPFAM" id="SSF51395">
    <property type="entry name" value="FMN-linked oxidoreductases"/>
    <property type="match status" value="1"/>
</dbReference>
<organism evidence="7 8">
    <name type="scientific">Zafaria cholistanensis</name>
    <dbReference type="NCBI Taxonomy" id="1682741"/>
    <lineage>
        <taxon>Bacteria</taxon>
        <taxon>Bacillati</taxon>
        <taxon>Actinomycetota</taxon>
        <taxon>Actinomycetes</taxon>
        <taxon>Micrococcales</taxon>
        <taxon>Micrococcaceae</taxon>
        <taxon>Zafaria</taxon>
    </lineage>
</organism>
<evidence type="ECO:0000256" key="4">
    <source>
        <dbReference type="ARBA" id="ARBA00022857"/>
    </source>
</evidence>
<dbReference type="InterPro" id="IPR013785">
    <property type="entry name" value="Aldolase_TIM"/>
</dbReference>
<dbReference type="InterPro" id="IPR044152">
    <property type="entry name" value="YqjM-like"/>
</dbReference>
<dbReference type="PANTHER" id="PTHR43303">
    <property type="entry name" value="NADPH DEHYDROGENASE C23G7.10C-RELATED"/>
    <property type="match status" value="1"/>
</dbReference>
<keyword evidence="3" id="KW-0288">FMN</keyword>
<dbReference type="InterPro" id="IPR001155">
    <property type="entry name" value="OxRdtase_FMN_N"/>
</dbReference>
<reference evidence="7 8" key="1">
    <citation type="submission" date="2019-09" db="EMBL/GenBank/DDBJ databases">
        <title>Arthrobacter zafarii sp. nov., a moderately thermotolerant and halotolerant actinobacterium isolated from Cholistan desert soil of Pakistan.</title>
        <authorList>
            <person name="Amin A."/>
            <person name="Ahmed I."/>
            <person name="Khalid N."/>
            <person name="Schumann P."/>
            <person name="Busse H.J."/>
            <person name="Khan I.U."/>
            <person name="Li S."/>
            <person name="Li W.J."/>
        </authorList>
    </citation>
    <scope>NUCLEOTIDE SEQUENCE [LARGE SCALE GENOMIC DNA]</scope>
    <source>
        <strain evidence="7 8">NCCP-1664</strain>
    </source>
</reference>
<evidence type="ECO:0000256" key="1">
    <source>
        <dbReference type="ARBA" id="ARBA00001917"/>
    </source>
</evidence>
<dbReference type="OrthoDB" id="3169239at2"/>
<keyword evidence="4" id="KW-0521">NADP</keyword>
<evidence type="ECO:0000259" key="6">
    <source>
        <dbReference type="Pfam" id="PF00724"/>
    </source>
</evidence>